<feature type="chain" id="PRO_5002511621" evidence="1">
    <location>
        <begin position="31"/>
        <end position="428"/>
    </location>
</feature>
<organism evidence="2 3">
    <name type="scientific">Sandaracinus amylolyticus</name>
    <dbReference type="NCBI Taxonomy" id="927083"/>
    <lineage>
        <taxon>Bacteria</taxon>
        <taxon>Pseudomonadati</taxon>
        <taxon>Myxococcota</taxon>
        <taxon>Polyangia</taxon>
        <taxon>Polyangiales</taxon>
        <taxon>Sandaracinaceae</taxon>
        <taxon>Sandaracinus</taxon>
    </lineage>
</organism>
<feature type="signal peptide" evidence="1">
    <location>
        <begin position="1"/>
        <end position="30"/>
    </location>
</feature>
<dbReference type="Proteomes" id="UP000034883">
    <property type="component" value="Chromosome"/>
</dbReference>
<dbReference type="STRING" id="927083.DB32_005645"/>
<name>A0A0F6W6E9_9BACT</name>
<keyword evidence="1" id="KW-0732">Signal</keyword>
<reference evidence="2 3" key="1">
    <citation type="submission" date="2015-03" db="EMBL/GenBank/DDBJ databases">
        <title>Genome assembly of Sandaracinus amylolyticus DSM 53668.</title>
        <authorList>
            <person name="Sharma G."/>
            <person name="Subramanian S."/>
        </authorList>
    </citation>
    <scope>NUCLEOTIDE SEQUENCE [LARGE SCALE GENOMIC DNA]</scope>
    <source>
        <strain evidence="2 3">DSM 53668</strain>
    </source>
</reference>
<evidence type="ECO:0000256" key="1">
    <source>
        <dbReference type="SAM" id="SignalP"/>
    </source>
</evidence>
<evidence type="ECO:0000313" key="3">
    <source>
        <dbReference type="Proteomes" id="UP000034883"/>
    </source>
</evidence>
<keyword evidence="3" id="KW-1185">Reference proteome</keyword>
<dbReference type="EMBL" id="CP011125">
    <property type="protein sequence ID" value="AKF08496.1"/>
    <property type="molecule type" value="Genomic_DNA"/>
</dbReference>
<sequence>MTQARCILAARFVSALFASMIALTAIPALAQSRPRAVVLRFEGWRAEQARRAAMQGLEQGYELVPEQALVDTASRLGVDVSTPEGMATVVEDLRVELVVGGFVEGTGRRATTTVWIMDIRGNELTRRTTSAPSGRGGTQDIAVAASEAAAEGIAVLHRPPPEPIEVPRDEPETAHEVAPDHHMMREDVDVSGRWNQPIVRALAGLRIRNRTAAISPNAEQHRFDADFFPDIQLAVELRPLALSPGAERGLYFAVSGGFSAGLSYVRRDGQTRDMMTYDFEVDAGYGLVLAEMVELVFSAGFGIDGFDLSDWLPTPGAPDFASTLYTYIRPAVQGRIRLVPNHLLVAELGFGGRIVVDSGPIQYLGPDGTSNGGIDLFLGLAGQLDIGFSWAARFAYQSYFLGFSGMPAVAESGTDESIQIWLMVGWSF</sequence>
<dbReference type="KEGG" id="samy:DB32_005645"/>
<protein>
    <submittedName>
        <fullName evidence="2">Uncharacterized protein</fullName>
    </submittedName>
</protein>
<dbReference type="AlphaFoldDB" id="A0A0F6W6E9"/>
<gene>
    <name evidence="2" type="ORF">DB32_005645</name>
</gene>
<accession>A0A0F6W6E9</accession>
<proteinExistence type="predicted"/>
<evidence type="ECO:0000313" key="2">
    <source>
        <dbReference type="EMBL" id="AKF08496.1"/>
    </source>
</evidence>
<dbReference type="RefSeq" id="WP_053235631.1">
    <property type="nucleotide sequence ID" value="NZ_CP011125.1"/>
</dbReference>